<evidence type="ECO:0000313" key="2">
    <source>
        <dbReference type="EMBL" id="AGZ38556.1"/>
    </source>
</evidence>
<gene>
    <name evidence="2" type="ORF">AFR_01335</name>
</gene>
<protein>
    <submittedName>
        <fullName evidence="2">Cytochrome c-type biogenesis protein</fullName>
    </submittedName>
</protein>
<dbReference type="RefSeq" id="WP_023357499.1">
    <property type="nucleotide sequence ID" value="NC_022657.1"/>
</dbReference>
<proteinExistence type="predicted"/>
<dbReference type="OrthoDB" id="9803065at2"/>
<feature type="transmembrane region" description="Helical" evidence="1">
    <location>
        <begin position="12"/>
        <end position="35"/>
    </location>
</feature>
<keyword evidence="3" id="KW-1185">Reference proteome</keyword>
<dbReference type="PANTHER" id="PTHR31272:SF4">
    <property type="entry name" value="CYTOCHROME C-TYPE BIOGENESIS PROTEIN HI_1454-RELATED"/>
    <property type="match status" value="1"/>
</dbReference>
<keyword evidence="1" id="KW-0812">Transmembrane</keyword>
<dbReference type="EMBL" id="CP006272">
    <property type="protein sequence ID" value="AGZ38556.1"/>
    <property type="molecule type" value="Genomic_DNA"/>
</dbReference>
<keyword evidence="1" id="KW-0472">Membrane</keyword>
<organism evidence="2 3">
    <name type="scientific">Actinoplanes friuliensis DSM 7358</name>
    <dbReference type="NCBI Taxonomy" id="1246995"/>
    <lineage>
        <taxon>Bacteria</taxon>
        <taxon>Bacillati</taxon>
        <taxon>Actinomycetota</taxon>
        <taxon>Actinomycetes</taxon>
        <taxon>Micromonosporales</taxon>
        <taxon>Micromonosporaceae</taxon>
        <taxon>Actinoplanes</taxon>
    </lineage>
</organism>
<feature type="transmembrane region" description="Helical" evidence="1">
    <location>
        <begin position="241"/>
        <end position="266"/>
    </location>
</feature>
<evidence type="ECO:0000313" key="3">
    <source>
        <dbReference type="Proteomes" id="UP000017746"/>
    </source>
</evidence>
<evidence type="ECO:0000256" key="1">
    <source>
        <dbReference type="SAM" id="Phobius"/>
    </source>
</evidence>
<keyword evidence="1" id="KW-1133">Transmembrane helix</keyword>
<feature type="transmembrane region" description="Helical" evidence="1">
    <location>
        <begin position="123"/>
        <end position="142"/>
    </location>
</feature>
<feature type="transmembrane region" description="Helical" evidence="1">
    <location>
        <begin position="198"/>
        <end position="220"/>
    </location>
</feature>
<dbReference type="AlphaFoldDB" id="U5VSF5"/>
<feature type="transmembrane region" description="Helical" evidence="1">
    <location>
        <begin position="93"/>
        <end position="117"/>
    </location>
</feature>
<dbReference type="Proteomes" id="UP000017746">
    <property type="component" value="Chromosome"/>
</dbReference>
<feature type="transmembrane region" description="Helical" evidence="1">
    <location>
        <begin position="154"/>
        <end position="175"/>
    </location>
</feature>
<reference evidence="2 3" key="1">
    <citation type="journal article" date="2014" name="J. Biotechnol.">
        <title>Complete genome sequence of the actinobacterium Actinoplanes friuliensis HAG 010964, producer of the lipopeptide antibiotic friulimycin.</title>
        <authorList>
            <person name="Ruckert C."/>
            <person name="Szczepanowski R."/>
            <person name="Albersmeier A."/>
            <person name="Goesmann A."/>
            <person name="Fischer N."/>
            <person name="Steinkamper A."/>
            <person name="Puhler A."/>
            <person name="Biener R."/>
            <person name="Schwartz D."/>
            <person name="Kalinowski J."/>
        </authorList>
    </citation>
    <scope>NUCLEOTIDE SEQUENCE [LARGE SCALE GENOMIC DNA]</scope>
    <source>
        <strain evidence="2 3">DSM 7358</strain>
    </source>
</reference>
<accession>U5VSF5</accession>
<dbReference type="eggNOG" id="COG0785">
    <property type="taxonomic scope" value="Bacteria"/>
</dbReference>
<dbReference type="HOGENOM" id="CLU_053225_2_1_11"/>
<dbReference type="STRING" id="1246995.AFR_01335"/>
<dbReference type="PATRIC" id="fig|1246995.3.peg.267"/>
<name>U5VSF5_9ACTN</name>
<sequence length="276" mass="28338">MGETFADVASNGPLLLAIGAAAIAGLVSFLSPCVLPLMPGYLSYVTGLAGADLDSALGVAPKEEVAAAGSVAVKTKPPETQTAGRGRVLAGTVLFVVGFAVVFMLLATLVANIGLALKTHERTLNIVLGSLIIVLGLVFLGVVPGLQGQARVKWIPNAGLAGAPVFGALFGLSWLPCTGPTLGAVLGLATTSGQTDRAVVLALAYSLGLGIPFVLFGLFFRRLLGVFKAVRRNSRWVTRVGGVLLIAVGIALVTGGWNNFLIWLVTTFNFDAGTLL</sequence>
<dbReference type="KEGG" id="afs:AFR_01335"/>
<dbReference type="PANTHER" id="PTHR31272">
    <property type="entry name" value="CYTOCHROME C-TYPE BIOGENESIS PROTEIN HI_1454-RELATED"/>
    <property type="match status" value="1"/>
</dbReference>
<dbReference type="InterPro" id="IPR051790">
    <property type="entry name" value="Cytochrome_c-biogenesis_DsbD"/>
</dbReference>